<dbReference type="Pfam" id="PF11954">
    <property type="entry name" value="DUF3471"/>
    <property type="match status" value="1"/>
</dbReference>
<dbReference type="InterPro" id="IPR021860">
    <property type="entry name" value="Peptidase_S12_Pab87-rel_C"/>
</dbReference>
<evidence type="ECO:0000313" key="3">
    <source>
        <dbReference type="Proteomes" id="UP001194696"/>
    </source>
</evidence>
<name>A0ABQ7K5Z9_9FUNG</name>
<evidence type="ECO:0000313" key="2">
    <source>
        <dbReference type="EMBL" id="KAG0292441.1"/>
    </source>
</evidence>
<keyword evidence="3" id="KW-1185">Reference proteome</keyword>
<evidence type="ECO:0000259" key="1">
    <source>
        <dbReference type="Pfam" id="PF11954"/>
    </source>
</evidence>
<comment type="caution">
    <text evidence="2">The sequence shown here is derived from an EMBL/GenBank/DDBJ whole genome shotgun (WGS) entry which is preliminary data.</text>
</comment>
<dbReference type="EMBL" id="JAAAIM010000197">
    <property type="protein sequence ID" value="KAG0292441.1"/>
    <property type="molecule type" value="Genomic_DNA"/>
</dbReference>
<dbReference type="Gene3D" id="2.40.128.600">
    <property type="match status" value="1"/>
</dbReference>
<proteinExistence type="predicted"/>
<sequence>MDLPRTRDWLFKASLTYTASFYTMTENDEKGSLPPKIENRPPGHPPKDYAGEYINLTHGNVSIVYEESEKKDKEAGELYYRTEAFYEKMGHYHYEMFSVVWRKFAYRKKLGLRFLTDADGEVNGFALVVAPTDDEVIFKRKAVVVSSSIAVKEE</sequence>
<protein>
    <recommendedName>
        <fullName evidence="1">Peptidase S12 Pab87-related C-terminal domain-containing protein</fullName>
    </recommendedName>
</protein>
<feature type="domain" description="Peptidase S12 Pab87-related C-terminal" evidence="1">
    <location>
        <begin position="37"/>
        <end position="134"/>
    </location>
</feature>
<gene>
    <name evidence="2" type="ORF">BGZ96_004121</name>
</gene>
<organism evidence="2 3">
    <name type="scientific">Linnemannia gamsii</name>
    <dbReference type="NCBI Taxonomy" id="64522"/>
    <lineage>
        <taxon>Eukaryota</taxon>
        <taxon>Fungi</taxon>
        <taxon>Fungi incertae sedis</taxon>
        <taxon>Mucoromycota</taxon>
        <taxon>Mortierellomycotina</taxon>
        <taxon>Mortierellomycetes</taxon>
        <taxon>Mortierellales</taxon>
        <taxon>Mortierellaceae</taxon>
        <taxon>Linnemannia</taxon>
    </lineage>
</organism>
<accession>A0ABQ7K5Z9</accession>
<dbReference type="Proteomes" id="UP001194696">
    <property type="component" value="Unassembled WGS sequence"/>
</dbReference>
<reference evidence="2 3" key="1">
    <citation type="journal article" date="2020" name="Fungal Divers.">
        <title>Resolving the Mortierellaceae phylogeny through synthesis of multi-gene phylogenetics and phylogenomics.</title>
        <authorList>
            <person name="Vandepol N."/>
            <person name="Liber J."/>
            <person name="Desiro A."/>
            <person name="Na H."/>
            <person name="Kennedy M."/>
            <person name="Barry K."/>
            <person name="Grigoriev I.V."/>
            <person name="Miller A.N."/>
            <person name="O'Donnell K."/>
            <person name="Stajich J.E."/>
            <person name="Bonito G."/>
        </authorList>
    </citation>
    <scope>NUCLEOTIDE SEQUENCE [LARGE SCALE GENOMIC DNA]</scope>
    <source>
        <strain evidence="2 3">AD045</strain>
    </source>
</reference>